<accession>A0A0G0D748</accession>
<dbReference type="EMBL" id="LBRE01000047">
    <property type="protein sequence ID" value="KKP90094.1"/>
    <property type="molecule type" value="Genomic_DNA"/>
</dbReference>
<dbReference type="NCBIfam" id="TIGR00741">
    <property type="entry name" value="yfiA"/>
    <property type="match status" value="1"/>
</dbReference>
<dbReference type="Pfam" id="PF02482">
    <property type="entry name" value="Ribosomal_S30AE"/>
    <property type="match status" value="1"/>
</dbReference>
<dbReference type="GO" id="GO:0022627">
    <property type="term" value="C:cytosolic small ribosomal subunit"/>
    <property type="evidence" value="ECO:0007669"/>
    <property type="project" value="TreeGrafter"/>
</dbReference>
<dbReference type="InterPro" id="IPR003489">
    <property type="entry name" value="RHF/RaiA"/>
</dbReference>
<dbReference type="Pfam" id="PF16321">
    <property type="entry name" value="Ribosom_S30AE_C"/>
    <property type="match status" value="1"/>
</dbReference>
<dbReference type="AlphaFoldDB" id="A0A0G0D748"/>
<evidence type="ECO:0000313" key="3">
    <source>
        <dbReference type="EMBL" id="KKP90094.1"/>
    </source>
</evidence>
<dbReference type="Gene3D" id="3.30.160.100">
    <property type="entry name" value="Ribosome hibernation promotion factor-like"/>
    <property type="match status" value="1"/>
</dbReference>
<protein>
    <recommendedName>
        <fullName evidence="2">Sigma 54 modulation/S30EA ribosomal protein C-terminal domain-containing protein</fullName>
    </recommendedName>
</protein>
<dbReference type="Proteomes" id="UP000034140">
    <property type="component" value="Unassembled WGS sequence"/>
</dbReference>
<keyword evidence="1" id="KW-0810">Translation regulation</keyword>
<feature type="domain" description="Sigma 54 modulation/S30EA ribosomal protein C-terminal" evidence="2">
    <location>
        <begin position="140"/>
        <end position="192"/>
    </location>
</feature>
<evidence type="ECO:0000313" key="4">
    <source>
        <dbReference type="Proteomes" id="UP000034140"/>
    </source>
</evidence>
<dbReference type="GO" id="GO:0045900">
    <property type="term" value="P:negative regulation of translational elongation"/>
    <property type="evidence" value="ECO:0007669"/>
    <property type="project" value="TreeGrafter"/>
</dbReference>
<dbReference type="InterPro" id="IPR050574">
    <property type="entry name" value="HPF/YfiA_ribosome-assoc"/>
</dbReference>
<evidence type="ECO:0000259" key="2">
    <source>
        <dbReference type="Pfam" id="PF16321"/>
    </source>
</evidence>
<evidence type="ECO:0000256" key="1">
    <source>
        <dbReference type="ARBA" id="ARBA00022845"/>
    </source>
</evidence>
<dbReference type="SUPFAM" id="SSF69754">
    <property type="entry name" value="Ribosome binding protein Y (YfiA homologue)"/>
    <property type="match status" value="1"/>
</dbReference>
<dbReference type="GO" id="GO:0043024">
    <property type="term" value="F:ribosomal small subunit binding"/>
    <property type="evidence" value="ECO:0007669"/>
    <property type="project" value="TreeGrafter"/>
</dbReference>
<dbReference type="Gene3D" id="3.30.505.50">
    <property type="entry name" value="Sigma 54 modulation/S30EA ribosomal protein, C-terminal domain"/>
    <property type="match status" value="1"/>
</dbReference>
<name>A0A0G0D748_9BACT</name>
<sequence>MEKKIIQVTFVGMEPTEALRKYLLEKILKKENLLEEATKVEVFLKEQTYSKGIQNDFRIDIDVYLPKAAVRVEESGSEMYANIDKATDVLFRRLKRYNDQKAHWEGQESWRVLEAEVAQESISNEPEIPLDDYSDYVPKIAKRKIADDMSPLEEGEAIERMELMGYDHFLFRNKSTNKISMIYRRKKGDYGLVEPPDDLV</sequence>
<dbReference type="InterPro" id="IPR032528">
    <property type="entry name" value="Ribosom_S30AE_C"/>
</dbReference>
<dbReference type="InterPro" id="IPR036567">
    <property type="entry name" value="RHF-like"/>
</dbReference>
<proteinExistence type="predicted"/>
<gene>
    <name evidence="3" type="ORF">UR96_C0047G0024</name>
</gene>
<dbReference type="PANTHER" id="PTHR33231">
    <property type="entry name" value="30S RIBOSOMAL PROTEIN"/>
    <property type="match status" value="1"/>
</dbReference>
<dbReference type="PANTHER" id="PTHR33231:SF1">
    <property type="entry name" value="30S RIBOSOMAL PROTEIN"/>
    <property type="match status" value="1"/>
</dbReference>
<organism evidence="3 4">
    <name type="scientific">candidate division WS6 bacterium GW2011_GWC1_36_11</name>
    <dbReference type="NCBI Taxonomy" id="1619090"/>
    <lineage>
        <taxon>Bacteria</taxon>
        <taxon>Candidatus Dojkabacteria</taxon>
    </lineage>
</organism>
<dbReference type="InterPro" id="IPR038416">
    <property type="entry name" value="Ribosom_S30AE_C_sf"/>
</dbReference>
<comment type="caution">
    <text evidence="3">The sequence shown here is derived from an EMBL/GenBank/DDBJ whole genome shotgun (WGS) entry which is preliminary data.</text>
</comment>
<reference evidence="3 4" key="1">
    <citation type="journal article" date="2015" name="Nature">
        <title>rRNA introns, odd ribosomes, and small enigmatic genomes across a large radiation of phyla.</title>
        <authorList>
            <person name="Brown C.T."/>
            <person name="Hug L.A."/>
            <person name="Thomas B.C."/>
            <person name="Sharon I."/>
            <person name="Castelle C.J."/>
            <person name="Singh A."/>
            <person name="Wilkins M.J."/>
            <person name="Williams K.H."/>
            <person name="Banfield J.F."/>
        </authorList>
    </citation>
    <scope>NUCLEOTIDE SEQUENCE [LARGE SCALE GENOMIC DNA]</scope>
</reference>